<evidence type="ECO:0000256" key="11">
    <source>
        <dbReference type="ARBA" id="ARBA00023065"/>
    </source>
</evidence>
<evidence type="ECO:0000256" key="9">
    <source>
        <dbReference type="ARBA" id="ARBA00022967"/>
    </source>
</evidence>
<dbReference type="NCBIfam" id="TIGR01494">
    <property type="entry name" value="ATPase_P-type"/>
    <property type="match status" value="3"/>
</dbReference>
<dbReference type="PRINTS" id="PR00120">
    <property type="entry name" value="HATPASE"/>
</dbReference>
<keyword evidence="3 15" id="KW-0109">Calcium transport</keyword>
<dbReference type="SUPFAM" id="SSF81665">
    <property type="entry name" value="Calcium ATPase, transmembrane domain M"/>
    <property type="match status" value="1"/>
</dbReference>
<dbReference type="EC" id="7.2.2.10" evidence="15"/>
<dbReference type="SUPFAM" id="SSF56784">
    <property type="entry name" value="HAD-like"/>
    <property type="match status" value="1"/>
</dbReference>
<feature type="transmembrane region" description="Helical" evidence="15">
    <location>
        <begin position="812"/>
        <end position="833"/>
    </location>
</feature>
<feature type="transmembrane region" description="Helical" evidence="15">
    <location>
        <begin position="845"/>
        <end position="863"/>
    </location>
</feature>
<dbReference type="GO" id="GO:0016887">
    <property type="term" value="F:ATP hydrolysis activity"/>
    <property type="evidence" value="ECO:0007669"/>
    <property type="project" value="InterPro"/>
</dbReference>
<keyword evidence="10 15" id="KW-1133">Transmembrane helix</keyword>
<comment type="similarity">
    <text evidence="15">Belongs to the cation transport ATPase (P-type) (TC 3.A.3) family.</text>
</comment>
<dbReference type="InterPro" id="IPR008250">
    <property type="entry name" value="ATPase_P-typ_transduc_dom_A_sf"/>
</dbReference>
<comment type="caution">
    <text evidence="15">Lacks conserved residue(s) required for the propagation of feature annotation.</text>
</comment>
<comment type="subcellular location">
    <subcellularLocation>
        <location evidence="15">Membrane</location>
        <topology evidence="15">Multi-pass membrane protein</topology>
    </subcellularLocation>
    <subcellularLocation>
        <location evidence="1">Sarcoplasmic reticulum membrane</location>
        <topology evidence="1">Multi-pass membrane protein</topology>
    </subcellularLocation>
</comment>
<dbReference type="Pfam" id="PF13246">
    <property type="entry name" value="Cation_ATPase"/>
    <property type="match status" value="1"/>
</dbReference>
<feature type="region of interest" description="Disordered" evidence="16">
    <location>
        <begin position="166"/>
        <end position="230"/>
    </location>
</feature>
<protein>
    <recommendedName>
        <fullName evidence="15">Calcium-transporting ATPase</fullName>
        <ecNumber evidence="15">7.2.2.10</ecNumber>
    </recommendedName>
</protein>
<dbReference type="InterPro" id="IPR006068">
    <property type="entry name" value="ATPase_P-typ_cation-transptr_C"/>
</dbReference>
<dbReference type="InterPro" id="IPR018303">
    <property type="entry name" value="ATPase_P-typ_P_site"/>
</dbReference>
<comment type="catalytic activity">
    <reaction evidence="14 15">
        <text>Ca(2+)(in) + ATP + H2O = Ca(2+)(out) + ADP + phosphate + H(+)</text>
        <dbReference type="Rhea" id="RHEA:18105"/>
        <dbReference type="ChEBI" id="CHEBI:15377"/>
        <dbReference type="ChEBI" id="CHEBI:15378"/>
        <dbReference type="ChEBI" id="CHEBI:29108"/>
        <dbReference type="ChEBI" id="CHEBI:30616"/>
        <dbReference type="ChEBI" id="CHEBI:43474"/>
        <dbReference type="ChEBI" id="CHEBI:456216"/>
        <dbReference type="EC" id="7.2.2.10"/>
    </reaction>
</comment>
<dbReference type="SUPFAM" id="SSF81660">
    <property type="entry name" value="Metal cation-transporting ATPase, ATP-binding domain N"/>
    <property type="match status" value="1"/>
</dbReference>
<evidence type="ECO:0000256" key="5">
    <source>
        <dbReference type="ARBA" id="ARBA00022741"/>
    </source>
</evidence>
<accession>A0A6G1SGI9</accession>
<dbReference type="InterPro" id="IPR023298">
    <property type="entry name" value="ATPase_P-typ_TM_dom_sf"/>
</dbReference>
<keyword evidence="2 15" id="KW-0813">Transport</keyword>
<dbReference type="SFLD" id="SFLDG00002">
    <property type="entry name" value="C1.7:_P-type_atpase_like"/>
    <property type="match status" value="1"/>
</dbReference>
<keyword evidence="12 15" id="KW-0472">Membrane</keyword>
<dbReference type="Gene3D" id="3.40.1110.10">
    <property type="entry name" value="Calcium-transporting ATPase, cytoplasmic domain N"/>
    <property type="match status" value="1"/>
</dbReference>
<evidence type="ECO:0000256" key="6">
    <source>
        <dbReference type="ARBA" id="ARBA00022837"/>
    </source>
</evidence>
<reference evidence="18" key="1">
    <citation type="submission" date="2018-10" db="EMBL/GenBank/DDBJ databases">
        <title>Transcriptome assembly of Aceria tosichella (Wheat curl mite) Type 2.</title>
        <authorList>
            <person name="Scully E.D."/>
            <person name="Geib S.M."/>
            <person name="Palmer N.A."/>
            <person name="Gupta A.K."/>
            <person name="Sarath G."/>
            <person name="Tatineni S."/>
        </authorList>
    </citation>
    <scope>NUCLEOTIDE SEQUENCE</scope>
    <source>
        <strain evidence="18">LincolnNE</strain>
    </source>
</reference>
<keyword evidence="8" id="KW-0703">Sarcoplasmic reticulum</keyword>
<keyword evidence="4 15" id="KW-0812">Transmembrane</keyword>
<keyword evidence="6 15" id="KW-0106">Calcium</keyword>
<feature type="transmembrane region" description="Helical" evidence="15">
    <location>
        <begin position="289"/>
        <end position="308"/>
    </location>
</feature>
<sequence length="959" mass="105403">MNISNHASYSTPEELASHLKTDLTNGLDWTDCEYRLKVHGHNEFISEESSRYLYRYLDQFKNPLIQLLLFCALVSFAIGERDDAISISLAIIIVVTVAYIQEYRSEQSLKELNRLVPPSCRAIRNGRHEEFLAKYLVPGDVVLISTGDRIPADLILVESHQLSIDESNLTGETEPAQKSPMMTSSSNPGSLMKQKMQNGDINSNFQLVDSQNSTSSSNSSGGDGSCSDNNGDSKRLAFMGTLVQTGHGKGVVIGTGDKTQFGSVFKLMQSEEAPLSPLQQNMNELGKHLSIYSLCIIFVIVVIGWFQSRPIVEMFTIGVSLAVAAIPEGLPIVVTVTLALGVMRMARRKAVVKHLPAVETLGCVHIICTDKTGTLTKNEMTVTHISTSESYQADVTGVGYHEMGDVILNDHSNNDHNTQMDSIKRLMLALTQCNNAKFDPSGKLLGQATEGAIVVAAKKLGLHNSQNECVRLEEIPFSSEHKYMAVKCRVVEQYGNDDESMMNNDGAQYYVKGAIEVILSKCTSYSNCASNMKLTESHKQDIRRQSEIVESRGLRVLAAASGSSLDKLTYLGFIGILDPPRSGVKECLDTLRESGIQVKMITGDSKITAQSIARMLGLMGPGSQAMSGQDIDDLMSDKSRSLLERAEDLANVSLFYRVTPNHKLTIVKMLQSLNYITAMTGDGVNDGVALKKADIGISMGSGTDVCKEAADVILMNDDLSTIVVALEEGKGIYHNIRNFIKFQLSTSIAALSLIAFSTIFHVPNPLNPMQILYINILMDGPPAQSLGVEQVDQDVLKQPPRNVKEPVLTKELLVSVFISAAVIVAGTMLVFISEMSDGVVTPRDTTMTFTCFVLFDLFNALTCRSQTKSILEIGFFTNRTFLFSIGGSLVGQLLVIYCPPVQSIFQTEALSLMDLVYLVTISSSVFLVSEAMKLFKNRSRRRRIRMFMKFQQSHDCWLV</sequence>
<evidence type="ECO:0000256" key="13">
    <source>
        <dbReference type="ARBA" id="ARBA00047330"/>
    </source>
</evidence>
<feature type="transmembrane region" description="Helical" evidence="15">
    <location>
        <begin position="875"/>
        <end position="895"/>
    </location>
</feature>
<evidence type="ECO:0000256" key="4">
    <source>
        <dbReference type="ARBA" id="ARBA00022692"/>
    </source>
</evidence>
<evidence type="ECO:0000256" key="12">
    <source>
        <dbReference type="ARBA" id="ARBA00023136"/>
    </source>
</evidence>
<feature type="transmembrane region" description="Helical" evidence="15">
    <location>
        <begin position="60"/>
        <end position="78"/>
    </location>
</feature>
<dbReference type="InterPro" id="IPR044492">
    <property type="entry name" value="P_typ_ATPase_HD_dom"/>
</dbReference>
<dbReference type="InterPro" id="IPR004014">
    <property type="entry name" value="ATPase_P-typ_cation-transptr_N"/>
</dbReference>
<dbReference type="GO" id="GO:0005524">
    <property type="term" value="F:ATP binding"/>
    <property type="evidence" value="ECO:0007669"/>
    <property type="project" value="UniProtKB-KW"/>
</dbReference>
<dbReference type="InterPro" id="IPR001757">
    <property type="entry name" value="P_typ_ATPase"/>
</dbReference>
<dbReference type="NCBIfam" id="TIGR01522">
    <property type="entry name" value="ATPase-IIA2_Ca"/>
    <property type="match status" value="1"/>
</dbReference>
<dbReference type="GO" id="GO:0005388">
    <property type="term" value="F:P-type calcium transporter activity"/>
    <property type="evidence" value="ECO:0007669"/>
    <property type="project" value="UniProtKB-EC"/>
</dbReference>
<dbReference type="Gene3D" id="1.20.1110.10">
    <property type="entry name" value="Calcium-transporting ATPase, transmembrane domain"/>
    <property type="match status" value="2"/>
</dbReference>
<evidence type="ECO:0000256" key="7">
    <source>
        <dbReference type="ARBA" id="ARBA00022840"/>
    </source>
</evidence>
<dbReference type="Pfam" id="PF00122">
    <property type="entry name" value="E1-E2_ATPase"/>
    <property type="match status" value="1"/>
</dbReference>
<evidence type="ECO:0000256" key="10">
    <source>
        <dbReference type="ARBA" id="ARBA00022989"/>
    </source>
</evidence>
<comment type="catalytic activity">
    <reaction evidence="13">
        <text>Mn(2+)(in) + ATP + H2O = Mn(2+)(out) + ADP + phosphate + H(+)</text>
        <dbReference type="Rhea" id="RHEA:66820"/>
        <dbReference type="ChEBI" id="CHEBI:15377"/>
        <dbReference type="ChEBI" id="CHEBI:15378"/>
        <dbReference type="ChEBI" id="CHEBI:29035"/>
        <dbReference type="ChEBI" id="CHEBI:30616"/>
        <dbReference type="ChEBI" id="CHEBI:43474"/>
        <dbReference type="ChEBI" id="CHEBI:456216"/>
    </reaction>
    <physiologicalReaction direction="left-to-right" evidence="13">
        <dbReference type="Rhea" id="RHEA:66821"/>
    </physiologicalReaction>
</comment>
<keyword evidence="9" id="KW-1278">Translocase</keyword>
<dbReference type="InterPro" id="IPR036412">
    <property type="entry name" value="HAD-like_sf"/>
</dbReference>
<evidence type="ECO:0000256" key="15">
    <source>
        <dbReference type="RuleBase" id="RU361146"/>
    </source>
</evidence>
<gene>
    <name evidence="18" type="primary">ATP2C1</name>
    <name evidence="18" type="ORF">g.10532</name>
</gene>
<evidence type="ECO:0000256" key="1">
    <source>
        <dbReference type="ARBA" id="ARBA00004326"/>
    </source>
</evidence>
<dbReference type="PROSITE" id="PS00154">
    <property type="entry name" value="ATPASE_E1_E2"/>
    <property type="match status" value="1"/>
</dbReference>
<keyword evidence="5 15" id="KW-0547">Nucleotide-binding</keyword>
<feature type="compositionally biased region" description="Polar residues" evidence="16">
    <location>
        <begin position="180"/>
        <end position="208"/>
    </location>
</feature>
<feature type="transmembrane region" description="Helical" evidence="15">
    <location>
        <begin position="915"/>
        <end position="935"/>
    </location>
</feature>
<dbReference type="PRINTS" id="PR00119">
    <property type="entry name" value="CATATPASE"/>
</dbReference>
<name>A0A6G1SGI9_9ACAR</name>
<evidence type="ECO:0000256" key="14">
    <source>
        <dbReference type="ARBA" id="ARBA00048694"/>
    </source>
</evidence>
<dbReference type="EMBL" id="GGYP01004824">
    <property type="protein sequence ID" value="MDE49595.1"/>
    <property type="molecule type" value="Transcribed_RNA"/>
</dbReference>
<dbReference type="InterPro" id="IPR023214">
    <property type="entry name" value="HAD_sf"/>
</dbReference>
<dbReference type="InterPro" id="IPR059000">
    <property type="entry name" value="ATPase_P-type_domA"/>
</dbReference>
<proteinExistence type="inferred from homology"/>
<dbReference type="SFLD" id="SFLDS00003">
    <property type="entry name" value="Haloacid_Dehalogenase"/>
    <property type="match status" value="1"/>
</dbReference>
<dbReference type="SFLD" id="SFLDF00027">
    <property type="entry name" value="p-type_atpase"/>
    <property type="match status" value="1"/>
</dbReference>
<feature type="transmembrane region" description="Helical" evidence="15">
    <location>
        <begin position="84"/>
        <end position="100"/>
    </location>
</feature>
<evidence type="ECO:0000256" key="2">
    <source>
        <dbReference type="ARBA" id="ARBA00022448"/>
    </source>
</evidence>
<evidence type="ECO:0000256" key="8">
    <source>
        <dbReference type="ARBA" id="ARBA00022951"/>
    </source>
</evidence>
<keyword evidence="11 15" id="KW-0406">Ion transport</keyword>
<dbReference type="SMART" id="SM00831">
    <property type="entry name" value="Cation_ATPase_N"/>
    <property type="match status" value="1"/>
</dbReference>
<dbReference type="Gene3D" id="3.40.50.1000">
    <property type="entry name" value="HAD superfamily/HAD-like"/>
    <property type="match status" value="1"/>
</dbReference>
<comment type="function">
    <text evidence="15">Catalyzes the hydrolysis of ATP coupled with the transport of calcium.</text>
</comment>
<dbReference type="AlphaFoldDB" id="A0A6G1SGI9"/>
<evidence type="ECO:0000256" key="3">
    <source>
        <dbReference type="ARBA" id="ARBA00022568"/>
    </source>
</evidence>
<dbReference type="PANTHER" id="PTHR42861">
    <property type="entry name" value="CALCIUM-TRANSPORTING ATPASE"/>
    <property type="match status" value="1"/>
</dbReference>
<evidence type="ECO:0000259" key="17">
    <source>
        <dbReference type="SMART" id="SM00831"/>
    </source>
</evidence>
<dbReference type="FunFam" id="3.40.1110.10:FF:000006">
    <property type="entry name" value="Calcium-transporting ATPase"/>
    <property type="match status" value="1"/>
</dbReference>
<dbReference type="Gene3D" id="2.70.150.10">
    <property type="entry name" value="Calcium-transporting ATPase, cytoplasmic transduction domain A"/>
    <property type="match status" value="2"/>
</dbReference>
<evidence type="ECO:0000256" key="16">
    <source>
        <dbReference type="SAM" id="MobiDB-lite"/>
    </source>
</evidence>
<dbReference type="InterPro" id="IPR006413">
    <property type="entry name" value="P-type_ATPase_IIA_PMR1"/>
</dbReference>
<feature type="transmembrane region" description="Helical" evidence="15">
    <location>
        <begin position="314"/>
        <end position="340"/>
    </location>
</feature>
<organism evidence="18">
    <name type="scientific">Aceria tosichella</name>
    <name type="common">wheat curl mite</name>
    <dbReference type="NCBI Taxonomy" id="561515"/>
    <lineage>
        <taxon>Eukaryota</taxon>
        <taxon>Metazoa</taxon>
        <taxon>Ecdysozoa</taxon>
        <taxon>Arthropoda</taxon>
        <taxon>Chelicerata</taxon>
        <taxon>Arachnida</taxon>
        <taxon>Acari</taxon>
        <taxon>Acariformes</taxon>
        <taxon>Trombidiformes</taxon>
        <taxon>Prostigmata</taxon>
        <taxon>Eupodina</taxon>
        <taxon>Eriophyoidea</taxon>
        <taxon>Eriophyidae</taxon>
        <taxon>Eriophyinae</taxon>
        <taxon>Aceriini</taxon>
        <taxon>Aceria</taxon>
    </lineage>
</organism>
<evidence type="ECO:0000313" key="18">
    <source>
        <dbReference type="EMBL" id="MDE49595.1"/>
    </source>
</evidence>
<dbReference type="InterPro" id="IPR023299">
    <property type="entry name" value="ATPase_P-typ_cyto_dom_N"/>
</dbReference>
<dbReference type="GO" id="GO:0033017">
    <property type="term" value="C:sarcoplasmic reticulum membrane"/>
    <property type="evidence" value="ECO:0007669"/>
    <property type="project" value="UniProtKB-SubCell"/>
</dbReference>
<dbReference type="Pfam" id="PF00690">
    <property type="entry name" value="Cation_ATPase_N"/>
    <property type="match status" value="1"/>
</dbReference>
<feature type="compositionally biased region" description="Low complexity" evidence="16">
    <location>
        <begin position="209"/>
        <end position="230"/>
    </location>
</feature>
<dbReference type="SUPFAM" id="SSF81653">
    <property type="entry name" value="Calcium ATPase, transduction domain A"/>
    <property type="match status" value="1"/>
</dbReference>
<keyword evidence="7 15" id="KW-0067">ATP-binding</keyword>
<feature type="domain" description="Cation-transporting P-type ATPase N-terminal" evidence="17">
    <location>
        <begin position="6"/>
        <end position="80"/>
    </location>
</feature>
<dbReference type="Pfam" id="PF00689">
    <property type="entry name" value="Cation_ATPase_C"/>
    <property type="match status" value="1"/>
</dbReference>